<dbReference type="SUPFAM" id="SSF81383">
    <property type="entry name" value="F-box domain"/>
    <property type="match status" value="1"/>
</dbReference>
<dbReference type="Pfam" id="PF08387">
    <property type="entry name" value="FBD"/>
    <property type="match status" value="1"/>
</dbReference>
<dbReference type="CDD" id="cd22160">
    <property type="entry name" value="F-box_AtFBL13-like"/>
    <property type="match status" value="1"/>
</dbReference>
<evidence type="ECO:0000259" key="1">
    <source>
        <dbReference type="PROSITE" id="PS50181"/>
    </source>
</evidence>
<dbReference type="Proteomes" id="UP001295469">
    <property type="component" value="Chromosome A06"/>
</dbReference>
<dbReference type="InterPro" id="IPR036047">
    <property type="entry name" value="F-box-like_dom_sf"/>
</dbReference>
<sequence>RKIGGESLRNRDVVNEDRLSALPDDLLLRILSPLRTEDVIYTSFLSKRWRYLWKMVPNLKFDSYSFSEHVYKSLALHKAPFLKSLHLKVKHERDASDVGIWIGVAFARKVRQLILSVFFMKDSFVRFPSVLCSWNDTLVFLKLKHSILLNFPSRICLMSLRKLHLHYVMFNDEESVCNLLSCCPRLEDLIIRGSYVDVKTFTIDVPSLQRLIMEEDNLVERDGGRYVIKAPSLKYLKMSGFVGREVLLIENSPELVEAEIIDIYNIANENILVFLTSAIWFCLHLSPLEYPTGSIFCQLVSLELCTGKIEWWNLLARMLDSSPKLQILKLIPVSHFIRQLICFHNGKWIQPKCVPECLVLHLETFVWKRYKWRQEDEKELATYILQNSRCLKKAIFSTNNPEKLEKLGKRREMLNELTCVVRASSNPSDHHLSFYYAVLAIANLSF</sequence>
<dbReference type="InterPro" id="IPR001810">
    <property type="entry name" value="F-box_dom"/>
</dbReference>
<accession>A0A816SNL4</accession>
<feature type="domain" description="F-box" evidence="1">
    <location>
        <begin position="16"/>
        <end position="74"/>
    </location>
</feature>
<dbReference type="InterPro" id="IPR053781">
    <property type="entry name" value="F-box_AtFBL13-like"/>
</dbReference>
<dbReference type="EMBL" id="HG994360">
    <property type="protein sequence ID" value="CAF2087213.1"/>
    <property type="molecule type" value="Genomic_DNA"/>
</dbReference>
<evidence type="ECO:0000313" key="2">
    <source>
        <dbReference type="EMBL" id="CAF2087213.1"/>
    </source>
</evidence>
<feature type="non-terminal residue" evidence="2">
    <location>
        <position position="1"/>
    </location>
</feature>
<gene>
    <name evidence="2" type="ORF">DARMORV10_A06P28020.1</name>
</gene>
<reference evidence="2" key="1">
    <citation type="submission" date="2021-01" db="EMBL/GenBank/DDBJ databases">
        <authorList>
            <consortium name="Genoscope - CEA"/>
            <person name="William W."/>
        </authorList>
    </citation>
    <scope>NUCLEOTIDE SEQUENCE</scope>
</reference>
<protein>
    <submittedName>
        <fullName evidence="2">(rape) hypothetical protein</fullName>
    </submittedName>
</protein>
<dbReference type="InterPro" id="IPR032675">
    <property type="entry name" value="LRR_dom_sf"/>
</dbReference>
<dbReference type="PANTHER" id="PTHR31900">
    <property type="entry name" value="F-BOX/RNI SUPERFAMILY PROTEIN-RELATED"/>
    <property type="match status" value="1"/>
</dbReference>
<dbReference type="Pfam" id="PF24758">
    <property type="entry name" value="LRR_At5g56370"/>
    <property type="match status" value="1"/>
</dbReference>
<dbReference type="Pfam" id="PF00646">
    <property type="entry name" value="F-box"/>
    <property type="match status" value="1"/>
</dbReference>
<dbReference type="Gene3D" id="3.80.10.10">
    <property type="entry name" value="Ribonuclease Inhibitor"/>
    <property type="match status" value="1"/>
</dbReference>
<dbReference type="AlphaFoldDB" id="A0A816SNL4"/>
<dbReference type="PROSITE" id="PS50181">
    <property type="entry name" value="FBOX"/>
    <property type="match status" value="1"/>
</dbReference>
<name>A0A816SNL4_BRANA</name>
<dbReference type="InterPro" id="IPR050232">
    <property type="entry name" value="FBL13/AtMIF1-like"/>
</dbReference>
<dbReference type="InterPro" id="IPR055411">
    <property type="entry name" value="LRR_FXL15/At3g58940/PEG3-like"/>
</dbReference>
<dbReference type="SMART" id="SM00579">
    <property type="entry name" value="FBD"/>
    <property type="match status" value="1"/>
</dbReference>
<organism evidence="2">
    <name type="scientific">Brassica napus</name>
    <name type="common">Rape</name>
    <dbReference type="NCBI Taxonomy" id="3708"/>
    <lineage>
        <taxon>Eukaryota</taxon>
        <taxon>Viridiplantae</taxon>
        <taxon>Streptophyta</taxon>
        <taxon>Embryophyta</taxon>
        <taxon>Tracheophyta</taxon>
        <taxon>Spermatophyta</taxon>
        <taxon>Magnoliopsida</taxon>
        <taxon>eudicotyledons</taxon>
        <taxon>Gunneridae</taxon>
        <taxon>Pentapetalae</taxon>
        <taxon>rosids</taxon>
        <taxon>malvids</taxon>
        <taxon>Brassicales</taxon>
        <taxon>Brassicaceae</taxon>
        <taxon>Brassiceae</taxon>
        <taxon>Brassica</taxon>
    </lineage>
</organism>
<dbReference type="SUPFAM" id="SSF52047">
    <property type="entry name" value="RNI-like"/>
    <property type="match status" value="1"/>
</dbReference>
<proteinExistence type="predicted"/>
<dbReference type="PANTHER" id="PTHR31900:SF34">
    <property type="entry name" value="EMB|CAB62440.1-RELATED"/>
    <property type="match status" value="1"/>
</dbReference>
<dbReference type="InterPro" id="IPR006566">
    <property type="entry name" value="FBD"/>
</dbReference>